<evidence type="ECO:0000256" key="1">
    <source>
        <dbReference type="SAM" id="SignalP"/>
    </source>
</evidence>
<sequence length="156" mass="16485">MARTALFAVGLAAAALLAAIPDARAQCRLCDKPVTAPRADSSGEIIELQIEASLDFDRLVVLGDGEGTATLLPNGTRQTSGSVEAMGGRAMVGEAHIRGSLAAPFESTCHRVFSCTPWEAGESRSTRSSPTCRATLASIRGHSQFPLRRANSFQRK</sequence>
<accession>A0ABX6T2M0</accession>
<protein>
    <submittedName>
        <fullName evidence="2">Uncharacterized protein</fullName>
    </submittedName>
</protein>
<organism evidence="2 3">
    <name type="scientific">Sphingomonas daechungensis</name>
    <dbReference type="NCBI Taxonomy" id="1176646"/>
    <lineage>
        <taxon>Bacteria</taxon>
        <taxon>Pseudomonadati</taxon>
        <taxon>Pseudomonadota</taxon>
        <taxon>Alphaproteobacteria</taxon>
        <taxon>Sphingomonadales</taxon>
        <taxon>Sphingomonadaceae</taxon>
        <taxon>Sphingomonas</taxon>
    </lineage>
</organism>
<dbReference type="Proteomes" id="UP000516134">
    <property type="component" value="Chromosome"/>
</dbReference>
<evidence type="ECO:0000313" key="2">
    <source>
        <dbReference type="EMBL" id="QNP44122.1"/>
    </source>
</evidence>
<reference evidence="2 3" key="1">
    <citation type="submission" date="2020-08" db="EMBL/GenBank/DDBJ databases">
        <title>Genome sequence of Sphingomonas daechungensis KACC 18115T.</title>
        <authorList>
            <person name="Hyun D.-W."/>
            <person name="Bae J.-W."/>
        </authorList>
    </citation>
    <scope>NUCLEOTIDE SEQUENCE [LARGE SCALE GENOMIC DNA]</scope>
    <source>
        <strain evidence="2 3">KACC 18115</strain>
    </source>
</reference>
<feature type="signal peptide" evidence="1">
    <location>
        <begin position="1"/>
        <end position="25"/>
    </location>
</feature>
<gene>
    <name evidence="2" type="ORF">H9L15_06190</name>
</gene>
<keyword evidence="1" id="KW-0732">Signal</keyword>
<feature type="chain" id="PRO_5046365833" evidence="1">
    <location>
        <begin position="26"/>
        <end position="156"/>
    </location>
</feature>
<dbReference type="EMBL" id="CP060780">
    <property type="protein sequence ID" value="QNP44122.1"/>
    <property type="molecule type" value="Genomic_DNA"/>
</dbReference>
<name>A0ABX6T2M0_9SPHN</name>
<proteinExistence type="predicted"/>
<evidence type="ECO:0000313" key="3">
    <source>
        <dbReference type="Proteomes" id="UP000516134"/>
    </source>
</evidence>
<keyword evidence="3" id="KW-1185">Reference proteome</keyword>